<evidence type="ECO:0000256" key="6">
    <source>
        <dbReference type="ARBA" id="ARBA00022960"/>
    </source>
</evidence>
<dbReference type="HAMAP" id="MF_02019">
    <property type="entry name" value="MurF"/>
    <property type="match status" value="1"/>
</dbReference>
<dbReference type="Gene3D" id="3.90.190.20">
    <property type="entry name" value="Mur ligase, C-terminal domain"/>
    <property type="match status" value="1"/>
</dbReference>
<dbReference type="EC" id="6.3.2.10" evidence="10 11"/>
<evidence type="ECO:0000256" key="8">
    <source>
        <dbReference type="ARBA" id="ARBA00023306"/>
    </source>
</evidence>
<evidence type="ECO:0000259" key="14">
    <source>
        <dbReference type="Pfam" id="PF02875"/>
    </source>
</evidence>
<evidence type="ECO:0000259" key="15">
    <source>
        <dbReference type="Pfam" id="PF08245"/>
    </source>
</evidence>
<name>A0ABY7UA72_9CORY</name>
<keyword evidence="1 10" id="KW-0963">Cytoplasm</keyword>
<dbReference type="PANTHER" id="PTHR43024:SF1">
    <property type="entry name" value="UDP-N-ACETYLMURAMOYL-TRIPEPTIDE--D-ALANYL-D-ALANINE LIGASE"/>
    <property type="match status" value="1"/>
</dbReference>
<keyword evidence="17" id="KW-1185">Reference proteome</keyword>
<dbReference type="SUPFAM" id="SSF53623">
    <property type="entry name" value="MurD-like peptide ligases, catalytic domain"/>
    <property type="match status" value="1"/>
</dbReference>
<evidence type="ECO:0000256" key="11">
    <source>
        <dbReference type="RuleBase" id="RU004136"/>
    </source>
</evidence>
<comment type="subcellular location">
    <subcellularLocation>
        <location evidence="10 11">Cytoplasm</location>
    </subcellularLocation>
</comment>
<protein>
    <recommendedName>
        <fullName evidence="10 11">UDP-N-acetylmuramoyl-tripeptide--D-alanyl-D-alanine ligase</fullName>
        <ecNumber evidence="10 11">6.3.2.10</ecNumber>
    </recommendedName>
    <alternativeName>
        <fullName evidence="10">D-alanyl-D-alanine-adding enzyme</fullName>
    </alternativeName>
</protein>
<feature type="binding site" evidence="10">
    <location>
        <begin position="137"/>
        <end position="143"/>
    </location>
    <ligand>
        <name>ATP</name>
        <dbReference type="ChEBI" id="CHEBI:30616"/>
    </ligand>
</feature>
<evidence type="ECO:0000256" key="7">
    <source>
        <dbReference type="ARBA" id="ARBA00022984"/>
    </source>
</evidence>
<dbReference type="InterPro" id="IPR036565">
    <property type="entry name" value="Mur-like_cat_sf"/>
</dbReference>
<keyword evidence="9 10" id="KW-0961">Cell wall biogenesis/degradation</keyword>
<dbReference type="EMBL" id="CP063189">
    <property type="protein sequence ID" value="WCZ32849.1"/>
    <property type="molecule type" value="Genomic_DNA"/>
</dbReference>
<evidence type="ECO:0000256" key="2">
    <source>
        <dbReference type="ARBA" id="ARBA00022598"/>
    </source>
</evidence>
<evidence type="ECO:0000256" key="1">
    <source>
        <dbReference type="ARBA" id="ARBA00022490"/>
    </source>
</evidence>
<dbReference type="InterPro" id="IPR004101">
    <property type="entry name" value="Mur_ligase_C"/>
</dbReference>
<dbReference type="GO" id="GO:0047480">
    <property type="term" value="F:UDP-N-acetylmuramoyl-tripeptide-D-alanyl-D-alanine ligase activity"/>
    <property type="evidence" value="ECO:0007669"/>
    <property type="project" value="UniProtKB-EC"/>
</dbReference>
<reference evidence="16 17" key="1">
    <citation type="submission" date="2020-10" db="EMBL/GenBank/DDBJ databases">
        <title>Complete genome sequence of Corynebacterium massiliense DSM 45435, type strain of Corynebacterium massiliense.</title>
        <authorList>
            <person name="Busche T."/>
            <person name="Kalinowski J."/>
            <person name="Ruckert C."/>
        </authorList>
    </citation>
    <scope>NUCLEOTIDE SEQUENCE [LARGE SCALE GENOMIC DNA]</scope>
    <source>
        <strain evidence="16 17">DSM 45435</strain>
    </source>
</reference>
<sequence length="530" mass="54493">MIALSVQEIADIVGGRLDHVDDPDAQVTGPVEFDSRRVSDGALFVALPGARVDGHDFAADAVRGGATAVLAARPVGVPAIVVEPQGRAEGEGSNADIYANDADGSAAVVVRALSDLARAVTTRLVRESGLNVVGVTGSAGKTSTKDLLASVLREDGNTVAPPGSFNNEIGHPYTALRCDPNTKYFVAEMSARGIGHIRHLATIARPRIGIVLNVGTAHLGEFGSRDNIARAKGELVEALPAAAEGGVAVLNADDQFVSAMASRTEAKVVYYSTADRKADYYATEIELDAVARPSFTFHSPQAEPIRVKLQVFGAHQVSNALAAAAAACEAGLPAADVVAALGGHRNASAHRMDVVTRNDGVTVINDSYNANPESMRAAIAALGYTTAARPDARSIAVLGEMNELGGEAESAHRQVGADLAKYHVSHLIVVGETPVCSALVAAARERGIATTQVADVDHAAAAAAEILRTPPAGVEEWSVRKEKDVVLVKASNAAGLWRVADALVGPTGGARDTAPGHAGAVGEAPSAGDE</sequence>
<dbReference type="Gene3D" id="3.40.1190.10">
    <property type="entry name" value="Mur-like, catalytic domain"/>
    <property type="match status" value="1"/>
</dbReference>
<dbReference type="SUPFAM" id="SSF53244">
    <property type="entry name" value="MurD-like peptide ligases, peptide-binding domain"/>
    <property type="match status" value="1"/>
</dbReference>
<evidence type="ECO:0000256" key="4">
    <source>
        <dbReference type="ARBA" id="ARBA00022741"/>
    </source>
</evidence>
<proteinExistence type="inferred from homology"/>
<dbReference type="InterPro" id="IPR051046">
    <property type="entry name" value="MurCDEF_CellWall_CoF430Synth"/>
</dbReference>
<keyword evidence="4 10" id="KW-0547">Nucleotide-binding</keyword>
<evidence type="ECO:0000256" key="10">
    <source>
        <dbReference type="HAMAP-Rule" id="MF_02019"/>
    </source>
</evidence>
<keyword evidence="7 10" id="KW-0573">Peptidoglycan synthesis</keyword>
<evidence type="ECO:0000313" key="17">
    <source>
        <dbReference type="Proteomes" id="UP001220064"/>
    </source>
</evidence>
<feature type="region of interest" description="Disordered" evidence="12">
    <location>
        <begin position="508"/>
        <end position="530"/>
    </location>
</feature>
<dbReference type="Pfam" id="PF02875">
    <property type="entry name" value="Mur_ligase_C"/>
    <property type="match status" value="1"/>
</dbReference>
<organism evidence="16 17">
    <name type="scientific">Corynebacterium massiliense DSM 45435</name>
    <dbReference type="NCBI Taxonomy" id="1121364"/>
    <lineage>
        <taxon>Bacteria</taxon>
        <taxon>Bacillati</taxon>
        <taxon>Actinomycetota</taxon>
        <taxon>Actinomycetes</taxon>
        <taxon>Mycobacteriales</taxon>
        <taxon>Corynebacteriaceae</taxon>
        <taxon>Corynebacterium</taxon>
    </lineage>
</organism>
<keyword evidence="3 10" id="KW-0132">Cell division</keyword>
<feature type="domain" description="Mur ligase N-terminal catalytic" evidence="13">
    <location>
        <begin position="31"/>
        <end position="81"/>
    </location>
</feature>
<dbReference type="InterPro" id="IPR005863">
    <property type="entry name" value="UDP-N-AcMur_synth"/>
</dbReference>
<gene>
    <name evidence="10 16" type="primary">murF</name>
    <name evidence="16" type="ORF">CMASS_07075</name>
</gene>
<dbReference type="Pfam" id="PF08245">
    <property type="entry name" value="Mur_ligase_M"/>
    <property type="match status" value="1"/>
</dbReference>
<comment type="catalytic activity">
    <reaction evidence="10 11">
        <text>D-alanyl-D-alanine + UDP-N-acetyl-alpha-D-muramoyl-L-alanyl-gamma-D-glutamyl-meso-2,6-diaminopimelate + ATP = UDP-N-acetyl-alpha-D-muramoyl-L-alanyl-gamma-D-glutamyl-meso-2,6-diaminopimeloyl-D-alanyl-D-alanine + ADP + phosphate + H(+)</text>
        <dbReference type="Rhea" id="RHEA:28374"/>
        <dbReference type="ChEBI" id="CHEBI:15378"/>
        <dbReference type="ChEBI" id="CHEBI:30616"/>
        <dbReference type="ChEBI" id="CHEBI:43474"/>
        <dbReference type="ChEBI" id="CHEBI:57822"/>
        <dbReference type="ChEBI" id="CHEBI:61386"/>
        <dbReference type="ChEBI" id="CHEBI:83905"/>
        <dbReference type="ChEBI" id="CHEBI:456216"/>
        <dbReference type="EC" id="6.3.2.10"/>
    </reaction>
</comment>
<feature type="domain" description="Mur ligase C-terminal" evidence="14">
    <location>
        <begin position="350"/>
        <end position="491"/>
    </location>
</feature>
<dbReference type="Gene3D" id="3.40.1390.10">
    <property type="entry name" value="MurE/MurF, N-terminal domain"/>
    <property type="match status" value="1"/>
</dbReference>
<feature type="domain" description="Mur ligase central" evidence="15">
    <location>
        <begin position="135"/>
        <end position="327"/>
    </location>
</feature>
<dbReference type="NCBIfam" id="TIGR01143">
    <property type="entry name" value="murF"/>
    <property type="match status" value="1"/>
</dbReference>
<dbReference type="RefSeq" id="WP_022862321.1">
    <property type="nucleotide sequence ID" value="NZ_ATVG01000001.1"/>
</dbReference>
<evidence type="ECO:0000256" key="9">
    <source>
        <dbReference type="ARBA" id="ARBA00023316"/>
    </source>
</evidence>
<keyword evidence="8 10" id="KW-0131">Cell cycle</keyword>
<dbReference type="InterPro" id="IPR035911">
    <property type="entry name" value="MurE/MurF_N"/>
</dbReference>
<comment type="similarity">
    <text evidence="10">Belongs to the MurCDEF family. MurF subfamily.</text>
</comment>
<dbReference type="InterPro" id="IPR036615">
    <property type="entry name" value="Mur_ligase_C_dom_sf"/>
</dbReference>
<comment type="function">
    <text evidence="10 11">Involved in cell wall formation. Catalyzes the final step in the synthesis of UDP-N-acetylmuramoyl-pentapeptide, the precursor of murein.</text>
</comment>
<dbReference type="Proteomes" id="UP001220064">
    <property type="component" value="Chromosome"/>
</dbReference>
<evidence type="ECO:0000256" key="12">
    <source>
        <dbReference type="SAM" id="MobiDB-lite"/>
    </source>
</evidence>
<comment type="pathway">
    <text evidence="10 11">Cell wall biogenesis; peptidoglycan biosynthesis.</text>
</comment>
<evidence type="ECO:0000313" key="16">
    <source>
        <dbReference type="EMBL" id="WCZ32849.1"/>
    </source>
</evidence>
<evidence type="ECO:0000256" key="5">
    <source>
        <dbReference type="ARBA" id="ARBA00022840"/>
    </source>
</evidence>
<dbReference type="SUPFAM" id="SSF63418">
    <property type="entry name" value="MurE/MurF N-terminal domain"/>
    <property type="match status" value="1"/>
</dbReference>
<accession>A0ABY7UA72</accession>
<dbReference type="PANTHER" id="PTHR43024">
    <property type="entry name" value="UDP-N-ACETYLMURAMOYL-TRIPEPTIDE--D-ALANYL-D-ALANINE LIGASE"/>
    <property type="match status" value="1"/>
</dbReference>
<dbReference type="InterPro" id="IPR013221">
    <property type="entry name" value="Mur_ligase_cen"/>
</dbReference>
<keyword evidence="5 10" id="KW-0067">ATP-binding</keyword>
<evidence type="ECO:0000259" key="13">
    <source>
        <dbReference type="Pfam" id="PF01225"/>
    </source>
</evidence>
<keyword evidence="6 10" id="KW-0133">Cell shape</keyword>
<dbReference type="Pfam" id="PF01225">
    <property type="entry name" value="Mur_ligase"/>
    <property type="match status" value="1"/>
</dbReference>
<keyword evidence="2 10" id="KW-0436">Ligase</keyword>
<dbReference type="InterPro" id="IPR000713">
    <property type="entry name" value="Mur_ligase_N"/>
</dbReference>
<evidence type="ECO:0000256" key="3">
    <source>
        <dbReference type="ARBA" id="ARBA00022618"/>
    </source>
</evidence>